<evidence type="ECO:0000313" key="2">
    <source>
        <dbReference type="Proteomes" id="UP000824540"/>
    </source>
</evidence>
<sequence>MYCPAQSVQVSTLPHSHMLFGGVSVALPNPPSPPPPPPPPLCRSGPFRSGLCAQSPMELRAGAVHSTELAGG</sequence>
<proteinExistence type="predicted"/>
<name>A0A8T2MNY8_9TELE</name>
<dbReference type="AlphaFoldDB" id="A0A8T2MNY8"/>
<protein>
    <submittedName>
        <fullName evidence="1">Uncharacterized protein</fullName>
    </submittedName>
</protein>
<comment type="caution">
    <text evidence="1">The sequence shown here is derived from an EMBL/GenBank/DDBJ whole genome shotgun (WGS) entry which is preliminary data.</text>
</comment>
<evidence type="ECO:0000313" key="1">
    <source>
        <dbReference type="EMBL" id="KAG9329293.1"/>
    </source>
</evidence>
<organism evidence="1 2">
    <name type="scientific">Albula glossodonta</name>
    <name type="common">roundjaw bonefish</name>
    <dbReference type="NCBI Taxonomy" id="121402"/>
    <lineage>
        <taxon>Eukaryota</taxon>
        <taxon>Metazoa</taxon>
        <taxon>Chordata</taxon>
        <taxon>Craniata</taxon>
        <taxon>Vertebrata</taxon>
        <taxon>Euteleostomi</taxon>
        <taxon>Actinopterygii</taxon>
        <taxon>Neopterygii</taxon>
        <taxon>Teleostei</taxon>
        <taxon>Albuliformes</taxon>
        <taxon>Albulidae</taxon>
        <taxon>Albula</taxon>
    </lineage>
</organism>
<reference evidence="1" key="1">
    <citation type="thesis" date="2021" institute="BYU ScholarsArchive" country="Provo, UT, USA">
        <title>Applications of and Algorithms for Genome Assembly and Genomic Analyses with an Emphasis on Marine Teleosts.</title>
        <authorList>
            <person name="Pickett B.D."/>
        </authorList>
    </citation>
    <scope>NUCLEOTIDE SEQUENCE</scope>
    <source>
        <strain evidence="1">HI-2016</strain>
    </source>
</reference>
<accession>A0A8T2MNY8</accession>
<dbReference type="EMBL" id="JAFBMS010001305">
    <property type="protein sequence ID" value="KAG9329293.1"/>
    <property type="molecule type" value="Genomic_DNA"/>
</dbReference>
<gene>
    <name evidence="1" type="ORF">JZ751_006182</name>
</gene>
<keyword evidence="2" id="KW-1185">Reference proteome</keyword>
<dbReference type="Proteomes" id="UP000824540">
    <property type="component" value="Unassembled WGS sequence"/>
</dbReference>